<dbReference type="FunFam" id="3.40.50.620:FF:000023">
    <property type="entry name" value="Isoleucyl-tRNA synthetase,cytoplasmic"/>
    <property type="match status" value="1"/>
</dbReference>
<comment type="subunit">
    <text evidence="10">Monomer.</text>
</comment>
<dbReference type="Pfam" id="PF19302">
    <property type="entry name" value="DUF5915"/>
    <property type="match status" value="1"/>
</dbReference>
<name>A0A161PG69_BDEBC</name>
<dbReference type="InterPro" id="IPR014729">
    <property type="entry name" value="Rossmann-like_a/b/a_fold"/>
</dbReference>
<dbReference type="GO" id="GO:0005524">
    <property type="term" value="F:ATP binding"/>
    <property type="evidence" value="ECO:0007669"/>
    <property type="project" value="UniProtKB-UniRule"/>
</dbReference>
<dbReference type="AlphaFoldDB" id="A0A161PG69"/>
<dbReference type="InterPro" id="IPR002300">
    <property type="entry name" value="aa-tRNA-synth_Ia"/>
</dbReference>
<evidence type="ECO:0000256" key="3">
    <source>
        <dbReference type="ARBA" id="ARBA00022598"/>
    </source>
</evidence>
<dbReference type="InterPro" id="IPR002301">
    <property type="entry name" value="Ile-tRNA-ligase"/>
</dbReference>
<evidence type="ECO:0000259" key="11">
    <source>
        <dbReference type="Pfam" id="PF00133"/>
    </source>
</evidence>
<sequence>MTNANTTRTAPYNSVKPDVNLSKQEESILDFWDQEKIFAKSLDPKGKKTYSFYDGPPFATGLPHYGHLLAGVLKDVVPRYWTMKGYTVPRRFGWDCHGLPVEYEINKAHKIESRKDVFKMGVANYNNACRGIVKRYSEEWKTTVRRVGRWVDMENPYFTMDVSFMESVWWVFQQLFEKGLIYEGYKVVPYSVGISTSLSNFEANQNYKMVQDPAITVMFKLINQPDTAVMAWTTTPWTLPSNLALAVGLDIDYVKVQEKSSGRKLILAQALLPSVFKKPDEEVEVLQMMKGKDLVDLTYEPLFPYFGDRADKGAFRIISSDHVTTDSGTGVVHMAPAFGEEDYYACSKAGIPLVNPVDDDGMFTSEVPDYAGKRVKEADKDIIADLKKRGNLFKQDTIQHSYPYCYRSDTPLIYRAVSSWFVAVEKIKENLVANNKNTSWVPDHLRDGRFGNWLENARDWAISRNRFWGTPLPLWRNKEGEVICVGSREQLEKLSGKKVNDLHIEFVDEIEIPSPTGKSPLKRVDGVLDCWFESGSMPYAQWGFPNANVEEFKKAFPAQFIAEGLDQTRGWFYTLSVIGTALFNQAPFQNVVVNGLVLAEDGRKMSKSLRNYPDPMEVLNQHGADALRLYLIDSPVVKAQELKFSEKGVYDVVRKILLRWWNSYSFFANYANIDGFVPKGDAKKSPNILDQWVLSRLNGLIANTHKEMDAYRLYNVVPHLLQFIEDLTNTYIRFNRSHFWQDGMPEEKRFAYETLHEVLVTLARLMAPFAPFMSETTYKNLAQVLPNKKDSVHLESFPEADLSLLRPELEEAVKAMDVLVTLGRNHREKIQVKAKIPLREIRIIHRSAKVLETLKRFEPYFIDELNFRKVNYDANEDQFVQITAKANFPVLGKRLGPKMKSVGAAIQKLQLQDLLKLENGETITVEGEEIQLSDVEIRRAPKGDNANLSVHQVVSIEVDPTVTPEQEREGLAREIMRKIQVARKTADFQMDDKITLDIACAGALLEALNAHKDMIVSETLTKNLNVLDLNADPKGVHTETSDIDGEVIKIGVTALPRS</sequence>
<dbReference type="PROSITE" id="PS00178">
    <property type="entry name" value="AA_TRNA_LIGASE_I"/>
    <property type="match status" value="1"/>
</dbReference>
<comment type="domain">
    <text evidence="10">IleRS has two distinct active sites: one for aminoacylation and one for editing. The misactivated valine is translocated from the active site to the editing site, which sterically excludes the correctly activated isoleucine. The single editing site contains two valyl binding pockets, one specific for each substrate (Val-AMP or Val-tRNA(Ile)).</text>
</comment>
<keyword evidence="2 10" id="KW-0963">Cytoplasm</keyword>
<dbReference type="InterPro" id="IPR009080">
    <property type="entry name" value="tRNAsynth_Ia_anticodon-bd"/>
</dbReference>
<keyword evidence="10" id="KW-0479">Metal-binding</keyword>
<reference evidence="13 14" key="1">
    <citation type="submission" date="2016-03" db="EMBL/GenBank/DDBJ databases">
        <authorList>
            <person name="Ploux O."/>
        </authorList>
    </citation>
    <scope>NUCLEOTIDE SEQUENCE [LARGE SCALE GENOMIC DNA]</scope>
    <source>
        <strain evidence="13 14">EC13</strain>
    </source>
</reference>
<evidence type="ECO:0000313" key="14">
    <source>
        <dbReference type="Proteomes" id="UP000075799"/>
    </source>
</evidence>
<dbReference type="EC" id="6.1.1.5" evidence="10"/>
<evidence type="ECO:0000256" key="6">
    <source>
        <dbReference type="ARBA" id="ARBA00022917"/>
    </source>
</evidence>
<dbReference type="InterPro" id="IPR009008">
    <property type="entry name" value="Val/Leu/Ile-tRNA-synth_edit"/>
</dbReference>
<comment type="function">
    <text evidence="8 10">Catalyzes the attachment of isoleucine to tRNA(Ile). As IleRS can inadvertently accommodate and process structurally similar amino acids such as valine, to avoid such errors it has two additional distinct tRNA(Ile)-dependent editing activities. One activity is designated as 'pretransfer' editing and involves the hydrolysis of activated Val-AMP. The other activity is designated 'posttransfer' editing and involves deacylation of mischarged Val-tRNA(Ile).</text>
</comment>
<organism evidence="13 14">
    <name type="scientific">Bdellovibrio bacteriovorus</name>
    <dbReference type="NCBI Taxonomy" id="959"/>
    <lineage>
        <taxon>Bacteria</taxon>
        <taxon>Pseudomonadati</taxon>
        <taxon>Bdellovibrionota</taxon>
        <taxon>Bdellovibrionia</taxon>
        <taxon>Bdellovibrionales</taxon>
        <taxon>Pseudobdellovibrionaceae</taxon>
        <taxon>Bdellovibrio</taxon>
    </lineage>
</organism>
<protein>
    <recommendedName>
        <fullName evidence="10">Isoleucine--tRNA ligase</fullName>
        <ecNumber evidence="10">6.1.1.5</ecNumber>
    </recommendedName>
    <alternativeName>
        <fullName evidence="10">Isoleucyl-tRNA synthetase</fullName>
        <shortName evidence="10">IleRS</shortName>
    </alternativeName>
</protein>
<gene>
    <name evidence="10" type="primary">ileS</name>
    <name evidence="13" type="ORF">AZI87_09955</name>
</gene>
<dbReference type="GO" id="GO:0004822">
    <property type="term" value="F:isoleucine-tRNA ligase activity"/>
    <property type="evidence" value="ECO:0007669"/>
    <property type="project" value="UniProtKB-UniRule"/>
</dbReference>
<feature type="short sequence motif" description="'KMSKS' region" evidence="10">
    <location>
        <begin position="604"/>
        <end position="608"/>
    </location>
</feature>
<dbReference type="GO" id="GO:0000049">
    <property type="term" value="F:tRNA binding"/>
    <property type="evidence" value="ECO:0007669"/>
    <property type="project" value="InterPro"/>
</dbReference>
<dbReference type="GO" id="GO:0005737">
    <property type="term" value="C:cytoplasm"/>
    <property type="evidence" value="ECO:0007669"/>
    <property type="project" value="UniProtKB-SubCell"/>
</dbReference>
<comment type="caution">
    <text evidence="13">The sequence shown here is derived from an EMBL/GenBank/DDBJ whole genome shotgun (WGS) entry which is preliminary data.</text>
</comment>
<dbReference type="Gene3D" id="1.10.730.10">
    <property type="entry name" value="Isoleucyl-tRNA Synthetase, Domain 1"/>
    <property type="match status" value="1"/>
</dbReference>
<dbReference type="InterPro" id="IPR033709">
    <property type="entry name" value="Anticodon_Ile_ABEc"/>
</dbReference>
<evidence type="ECO:0000256" key="8">
    <source>
        <dbReference type="ARBA" id="ARBA00025217"/>
    </source>
</evidence>
<evidence type="ECO:0000256" key="2">
    <source>
        <dbReference type="ARBA" id="ARBA00022490"/>
    </source>
</evidence>
<dbReference type="GO" id="GO:0002161">
    <property type="term" value="F:aminoacyl-tRNA deacylase activity"/>
    <property type="evidence" value="ECO:0007669"/>
    <property type="project" value="InterPro"/>
</dbReference>
<comment type="cofactor">
    <cofactor evidence="10">
        <name>Zn(2+)</name>
        <dbReference type="ChEBI" id="CHEBI:29105"/>
    </cofactor>
</comment>
<keyword evidence="10" id="KW-0862">Zinc</keyword>
<comment type="subcellular location">
    <subcellularLocation>
        <location evidence="10">Cytoplasm</location>
    </subcellularLocation>
</comment>
<keyword evidence="4 10" id="KW-0547">Nucleotide-binding</keyword>
<dbReference type="SUPFAM" id="SSF47323">
    <property type="entry name" value="Anticodon-binding domain of a subclass of class I aminoacyl-tRNA synthetases"/>
    <property type="match status" value="2"/>
</dbReference>
<dbReference type="PANTHER" id="PTHR42780:SF1">
    <property type="entry name" value="ISOLEUCINE--TRNA LIGASE, CYTOPLASMIC"/>
    <property type="match status" value="1"/>
</dbReference>
<dbReference type="CDD" id="cd07961">
    <property type="entry name" value="Anticodon_Ia_Ile_ABEc"/>
    <property type="match status" value="1"/>
</dbReference>
<keyword evidence="5 10" id="KW-0067">ATP-binding</keyword>
<dbReference type="Pfam" id="PF00133">
    <property type="entry name" value="tRNA-synt_1"/>
    <property type="match status" value="1"/>
</dbReference>
<evidence type="ECO:0000256" key="7">
    <source>
        <dbReference type="ARBA" id="ARBA00023146"/>
    </source>
</evidence>
<comment type="catalytic activity">
    <reaction evidence="9 10">
        <text>tRNA(Ile) + L-isoleucine + ATP = L-isoleucyl-tRNA(Ile) + AMP + diphosphate</text>
        <dbReference type="Rhea" id="RHEA:11060"/>
        <dbReference type="Rhea" id="RHEA-COMP:9666"/>
        <dbReference type="Rhea" id="RHEA-COMP:9695"/>
        <dbReference type="ChEBI" id="CHEBI:30616"/>
        <dbReference type="ChEBI" id="CHEBI:33019"/>
        <dbReference type="ChEBI" id="CHEBI:58045"/>
        <dbReference type="ChEBI" id="CHEBI:78442"/>
        <dbReference type="ChEBI" id="CHEBI:78528"/>
        <dbReference type="ChEBI" id="CHEBI:456215"/>
        <dbReference type="EC" id="6.1.1.5"/>
    </reaction>
</comment>
<dbReference type="RefSeq" id="WP_063206385.1">
    <property type="nucleotide sequence ID" value="NZ_LUKD01000001.1"/>
</dbReference>
<comment type="similarity">
    <text evidence="1 10">Belongs to the class-I aminoacyl-tRNA synthetase family. IleS type 2 subfamily.</text>
</comment>
<dbReference type="SUPFAM" id="SSF52374">
    <property type="entry name" value="Nucleotidylyl transferase"/>
    <property type="match status" value="1"/>
</dbReference>
<dbReference type="InterPro" id="IPR001412">
    <property type="entry name" value="aa-tRNA-synth_I_CS"/>
</dbReference>
<dbReference type="NCBIfam" id="TIGR00392">
    <property type="entry name" value="ileS"/>
    <property type="match status" value="1"/>
</dbReference>
<keyword evidence="7 10" id="KW-0030">Aminoacyl-tRNA synthetase</keyword>
<keyword evidence="6 10" id="KW-0648">Protein biosynthesis</keyword>
<dbReference type="FunFam" id="3.40.50.620:FF:000133">
    <property type="entry name" value="Isoleucyl-tRNA synthetase, cytoplasmic"/>
    <property type="match status" value="1"/>
</dbReference>
<dbReference type="PANTHER" id="PTHR42780">
    <property type="entry name" value="SOLEUCYL-TRNA SYNTHETASE"/>
    <property type="match status" value="1"/>
</dbReference>
<feature type="domain" description="Methionyl/Valyl/Leucyl/Isoleucyl-tRNA synthetase anticodon-binding" evidence="12">
    <location>
        <begin position="690"/>
        <end position="839"/>
    </location>
</feature>
<evidence type="ECO:0000313" key="13">
    <source>
        <dbReference type="EMBL" id="KYG69494.1"/>
    </source>
</evidence>
<dbReference type="Proteomes" id="UP000075799">
    <property type="component" value="Unassembled WGS sequence"/>
</dbReference>
<dbReference type="SUPFAM" id="SSF50677">
    <property type="entry name" value="ValRS/IleRS/LeuRS editing domain"/>
    <property type="match status" value="1"/>
</dbReference>
<dbReference type="GO" id="GO:0006428">
    <property type="term" value="P:isoleucyl-tRNA aminoacylation"/>
    <property type="evidence" value="ECO:0007669"/>
    <property type="project" value="UniProtKB-UniRule"/>
</dbReference>
<evidence type="ECO:0000256" key="4">
    <source>
        <dbReference type="ARBA" id="ARBA00022741"/>
    </source>
</evidence>
<dbReference type="EMBL" id="LUKD01000001">
    <property type="protein sequence ID" value="KYG69494.1"/>
    <property type="molecule type" value="Genomic_DNA"/>
</dbReference>
<dbReference type="PRINTS" id="PR00984">
    <property type="entry name" value="TRNASYNTHILE"/>
</dbReference>
<feature type="short sequence motif" description="'HIGH' region" evidence="10">
    <location>
        <begin position="57"/>
        <end position="67"/>
    </location>
</feature>
<evidence type="ECO:0000256" key="5">
    <source>
        <dbReference type="ARBA" id="ARBA00022840"/>
    </source>
</evidence>
<dbReference type="Pfam" id="PF08264">
    <property type="entry name" value="Anticodon_1"/>
    <property type="match status" value="1"/>
</dbReference>
<dbReference type="CDD" id="cd00818">
    <property type="entry name" value="IleRS_core"/>
    <property type="match status" value="1"/>
</dbReference>
<evidence type="ECO:0000256" key="1">
    <source>
        <dbReference type="ARBA" id="ARBA00007078"/>
    </source>
</evidence>
<dbReference type="InterPro" id="IPR023586">
    <property type="entry name" value="Ile-tRNA-ligase_type2"/>
</dbReference>
<dbReference type="Gene3D" id="3.40.50.620">
    <property type="entry name" value="HUPs"/>
    <property type="match status" value="2"/>
</dbReference>
<evidence type="ECO:0000259" key="12">
    <source>
        <dbReference type="Pfam" id="PF08264"/>
    </source>
</evidence>
<feature type="binding site" evidence="10">
    <location>
        <position position="607"/>
    </location>
    <ligand>
        <name>ATP</name>
        <dbReference type="ChEBI" id="CHEBI:30616"/>
    </ligand>
</feature>
<evidence type="ECO:0000256" key="10">
    <source>
        <dbReference type="HAMAP-Rule" id="MF_02003"/>
    </source>
</evidence>
<accession>A0A161PG69</accession>
<dbReference type="OrthoDB" id="5287134at2"/>
<proteinExistence type="inferred from homology"/>
<dbReference type="GO" id="GO:0008270">
    <property type="term" value="F:zinc ion binding"/>
    <property type="evidence" value="ECO:0007669"/>
    <property type="project" value="UniProtKB-UniRule"/>
</dbReference>
<evidence type="ECO:0000256" key="9">
    <source>
        <dbReference type="ARBA" id="ARBA00048359"/>
    </source>
</evidence>
<keyword evidence="3 10" id="KW-0436">Ligase</keyword>
<feature type="domain" description="Aminoacyl-tRNA synthetase class Ia" evidence="11">
    <location>
        <begin position="28"/>
        <end position="642"/>
    </location>
</feature>
<dbReference type="HAMAP" id="MF_02003">
    <property type="entry name" value="Ile_tRNA_synth_type2"/>
    <property type="match status" value="1"/>
</dbReference>
<dbReference type="InterPro" id="IPR013155">
    <property type="entry name" value="M/V/L/I-tRNA-synth_anticd-bd"/>
</dbReference>